<sequence>MTQMRVVEQVEGTVTVVTLTGDLEFATAEEARDRLSELVRAAIEEGRCDLLLDLAGVGFMDSMGLRVLIHVLRQIQEAGGRMALSAVQPRAARALDITGLNAALDVYSTTEEGLTALRRSA</sequence>
<dbReference type="Pfam" id="PF01740">
    <property type="entry name" value="STAS"/>
    <property type="match status" value="1"/>
</dbReference>
<dbReference type="PANTHER" id="PTHR33495:SF2">
    <property type="entry name" value="ANTI-SIGMA FACTOR ANTAGONIST TM_1081-RELATED"/>
    <property type="match status" value="1"/>
</dbReference>
<evidence type="ECO:0000313" key="4">
    <source>
        <dbReference type="EMBL" id="GAA2587413.1"/>
    </source>
</evidence>
<accession>A0ABP6BV74</accession>
<dbReference type="Proteomes" id="UP001501509">
    <property type="component" value="Unassembled WGS sequence"/>
</dbReference>
<dbReference type="CDD" id="cd07043">
    <property type="entry name" value="STAS_anti-anti-sigma_factors"/>
    <property type="match status" value="1"/>
</dbReference>
<dbReference type="PANTHER" id="PTHR33495">
    <property type="entry name" value="ANTI-SIGMA FACTOR ANTAGONIST TM_1081-RELATED-RELATED"/>
    <property type="match status" value="1"/>
</dbReference>
<comment type="similarity">
    <text evidence="1 2">Belongs to the anti-sigma-factor antagonist family.</text>
</comment>
<gene>
    <name evidence="4" type="ORF">GCM10010411_20280</name>
</gene>
<keyword evidence="5" id="KW-1185">Reference proteome</keyword>
<evidence type="ECO:0000256" key="2">
    <source>
        <dbReference type="RuleBase" id="RU003749"/>
    </source>
</evidence>
<dbReference type="NCBIfam" id="TIGR00377">
    <property type="entry name" value="ant_ant_sig"/>
    <property type="match status" value="1"/>
</dbReference>
<comment type="caution">
    <text evidence="4">The sequence shown here is derived from an EMBL/GenBank/DDBJ whole genome shotgun (WGS) entry which is preliminary data.</text>
</comment>
<dbReference type="PROSITE" id="PS50801">
    <property type="entry name" value="STAS"/>
    <property type="match status" value="1"/>
</dbReference>
<dbReference type="SUPFAM" id="SSF52091">
    <property type="entry name" value="SpoIIaa-like"/>
    <property type="match status" value="1"/>
</dbReference>
<dbReference type="EMBL" id="BAAATD010000002">
    <property type="protein sequence ID" value="GAA2587413.1"/>
    <property type="molecule type" value="Genomic_DNA"/>
</dbReference>
<dbReference type="InterPro" id="IPR002645">
    <property type="entry name" value="STAS_dom"/>
</dbReference>
<organism evidence="4 5">
    <name type="scientific">Actinomadura fulvescens</name>
    <dbReference type="NCBI Taxonomy" id="46160"/>
    <lineage>
        <taxon>Bacteria</taxon>
        <taxon>Bacillati</taxon>
        <taxon>Actinomycetota</taxon>
        <taxon>Actinomycetes</taxon>
        <taxon>Streptosporangiales</taxon>
        <taxon>Thermomonosporaceae</taxon>
        <taxon>Actinomadura</taxon>
    </lineage>
</organism>
<protein>
    <recommendedName>
        <fullName evidence="2">Anti-sigma factor antagonist</fullName>
    </recommendedName>
</protein>
<evidence type="ECO:0000259" key="3">
    <source>
        <dbReference type="PROSITE" id="PS50801"/>
    </source>
</evidence>
<dbReference type="InterPro" id="IPR036513">
    <property type="entry name" value="STAS_dom_sf"/>
</dbReference>
<evidence type="ECO:0000313" key="5">
    <source>
        <dbReference type="Proteomes" id="UP001501509"/>
    </source>
</evidence>
<feature type="domain" description="STAS" evidence="3">
    <location>
        <begin position="4"/>
        <end position="117"/>
    </location>
</feature>
<dbReference type="InterPro" id="IPR003658">
    <property type="entry name" value="Anti-sigma_ant"/>
</dbReference>
<name>A0ABP6BV74_9ACTN</name>
<evidence type="ECO:0000256" key="1">
    <source>
        <dbReference type="ARBA" id="ARBA00009013"/>
    </source>
</evidence>
<proteinExistence type="inferred from homology"/>
<dbReference type="Gene3D" id="3.30.750.24">
    <property type="entry name" value="STAS domain"/>
    <property type="match status" value="1"/>
</dbReference>
<reference evidence="5" key="1">
    <citation type="journal article" date="2019" name="Int. J. Syst. Evol. Microbiol.">
        <title>The Global Catalogue of Microorganisms (GCM) 10K type strain sequencing project: providing services to taxonomists for standard genome sequencing and annotation.</title>
        <authorList>
            <consortium name="The Broad Institute Genomics Platform"/>
            <consortium name="The Broad Institute Genome Sequencing Center for Infectious Disease"/>
            <person name="Wu L."/>
            <person name="Ma J."/>
        </authorList>
    </citation>
    <scope>NUCLEOTIDE SEQUENCE [LARGE SCALE GENOMIC DNA]</scope>
    <source>
        <strain evidence="5">JCM 6833</strain>
    </source>
</reference>